<comment type="caution">
    <text evidence="2">The sequence shown here is derived from an EMBL/GenBank/DDBJ whole genome shotgun (WGS) entry which is preliminary data.</text>
</comment>
<sequence>MVDIAILTMVVTITHMITKSLTMVMANLTMLLAMQKVQAQAFITLKTFSPLMDAQEYIQNTKVHMMSTHQEALLKSHTCKTMHKVMMITEIFLFQRMNTRSQQQDFPLVATASKARKGSLKTLVKVPTLKSKALKERRGSIKTFKKVLMVIKVLKRSRIHCRAMRK</sequence>
<keyword evidence="1" id="KW-1133">Transmembrane helix</keyword>
<keyword evidence="3" id="KW-1185">Reference proteome</keyword>
<evidence type="ECO:0000313" key="2">
    <source>
        <dbReference type="EMBL" id="CAH7671830.1"/>
    </source>
</evidence>
<dbReference type="Proteomes" id="UP001153365">
    <property type="component" value="Unassembled WGS sequence"/>
</dbReference>
<proteinExistence type="predicted"/>
<dbReference type="AlphaFoldDB" id="A0AAV0AVM5"/>
<evidence type="ECO:0000256" key="1">
    <source>
        <dbReference type="SAM" id="Phobius"/>
    </source>
</evidence>
<keyword evidence="1" id="KW-0812">Transmembrane</keyword>
<accession>A0AAV0AVM5</accession>
<name>A0AAV0AVM5_PHAPC</name>
<gene>
    <name evidence="2" type="ORF">PPACK8108_LOCUS6659</name>
</gene>
<feature type="transmembrane region" description="Helical" evidence="1">
    <location>
        <begin position="6"/>
        <end position="28"/>
    </location>
</feature>
<dbReference type="EMBL" id="CALTRL010001267">
    <property type="protein sequence ID" value="CAH7671830.1"/>
    <property type="molecule type" value="Genomic_DNA"/>
</dbReference>
<evidence type="ECO:0000313" key="3">
    <source>
        <dbReference type="Proteomes" id="UP001153365"/>
    </source>
</evidence>
<organism evidence="2 3">
    <name type="scientific">Phakopsora pachyrhizi</name>
    <name type="common">Asian soybean rust disease fungus</name>
    <dbReference type="NCBI Taxonomy" id="170000"/>
    <lineage>
        <taxon>Eukaryota</taxon>
        <taxon>Fungi</taxon>
        <taxon>Dikarya</taxon>
        <taxon>Basidiomycota</taxon>
        <taxon>Pucciniomycotina</taxon>
        <taxon>Pucciniomycetes</taxon>
        <taxon>Pucciniales</taxon>
        <taxon>Phakopsoraceae</taxon>
        <taxon>Phakopsora</taxon>
    </lineage>
</organism>
<evidence type="ECO:0008006" key="4">
    <source>
        <dbReference type="Google" id="ProtNLM"/>
    </source>
</evidence>
<reference evidence="2" key="1">
    <citation type="submission" date="2022-06" db="EMBL/GenBank/DDBJ databases">
        <authorList>
            <consortium name="SYNGENTA / RWTH Aachen University"/>
        </authorList>
    </citation>
    <scope>NUCLEOTIDE SEQUENCE</scope>
</reference>
<keyword evidence="1" id="KW-0472">Membrane</keyword>
<protein>
    <recommendedName>
        <fullName evidence="4">Secreted protein</fullName>
    </recommendedName>
</protein>